<gene>
    <name evidence="1" type="ORF">AB3K24_05915</name>
</gene>
<keyword evidence="2" id="KW-1185">Reference proteome</keyword>
<accession>A0ABV3S353</accession>
<sequence length="127" mass="13780">MIDTVEINYFYASMPNTATPIQNINFDTNSTTSVNIQLNAGIVYEKDKKLTIQFLLNGVINVAGNVPTQDSYIVENEDYRGVSVSAGLNIATPQNGSTKTPLKVIVIDLDTGHQLATSESNLHFTSA</sequence>
<proteinExistence type="predicted"/>
<name>A0ABV3S353_9LACO</name>
<evidence type="ECO:0000313" key="2">
    <source>
        <dbReference type="Proteomes" id="UP001556617"/>
    </source>
</evidence>
<dbReference type="Proteomes" id="UP001556617">
    <property type="component" value="Unassembled WGS sequence"/>
</dbReference>
<organism evidence="1 2">
    <name type="scientific">Leuconostoc aquikimchii</name>
    <dbReference type="NCBI Taxonomy" id="3236804"/>
    <lineage>
        <taxon>Bacteria</taxon>
        <taxon>Bacillati</taxon>
        <taxon>Bacillota</taxon>
        <taxon>Bacilli</taxon>
        <taxon>Lactobacillales</taxon>
        <taxon>Lactobacillaceae</taxon>
        <taxon>Leuconostoc</taxon>
    </lineage>
</organism>
<comment type="caution">
    <text evidence="1">The sequence shown here is derived from an EMBL/GenBank/DDBJ whole genome shotgun (WGS) entry which is preliminary data.</text>
</comment>
<reference evidence="1 2" key="1">
    <citation type="submission" date="2024-07" db="EMBL/GenBank/DDBJ databases">
        <authorList>
            <person name="Yun M."/>
        </authorList>
    </citation>
    <scope>NUCLEOTIDE SEQUENCE [LARGE SCALE GENOMIC DNA]</scope>
    <source>
        <strain evidence="1 2">MS01</strain>
    </source>
</reference>
<dbReference type="EMBL" id="JBFPER010000001">
    <property type="protein sequence ID" value="MEX0380884.1"/>
    <property type="molecule type" value="Genomic_DNA"/>
</dbReference>
<evidence type="ECO:0000313" key="1">
    <source>
        <dbReference type="EMBL" id="MEX0380884.1"/>
    </source>
</evidence>
<dbReference type="RefSeq" id="WP_367974285.1">
    <property type="nucleotide sequence ID" value="NZ_JBFPEQ010000001.1"/>
</dbReference>
<protein>
    <submittedName>
        <fullName evidence="1">Uncharacterized protein</fullName>
    </submittedName>
</protein>